<dbReference type="RefSeq" id="WP_212327177.1">
    <property type="nucleotide sequence ID" value="NZ_AP024463.1"/>
</dbReference>
<keyword evidence="2" id="KW-1133">Transmembrane helix</keyword>
<feature type="region of interest" description="Disordered" evidence="1">
    <location>
        <begin position="77"/>
        <end position="114"/>
    </location>
</feature>
<evidence type="ECO:0000313" key="4">
    <source>
        <dbReference type="Proteomes" id="UP000678513"/>
    </source>
</evidence>
<protein>
    <recommendedName>
        <fullName evidence="5">CU044_5270 family protein</fullName>
    </recommendedName>
</protein>
<keyword evidence="2" id="KW-0472">Membrane</keyword>
<evidence type="ECO:0000256" key="1">
    <source>
        <dbReference type="SAM" id="MobiDB-lite"/>
    </source>
</evidence>
<keyword evidence="2" id="KW-0812">Transmembrane</keyword>
<accession>A0ABX7Y8D9</accession>
<name>A0ABX7Y8D9_9ACTN</name>
<evidence type="ECO:0000313" key="3">
    <source>
        <dbReference type="EMBL" id="QUC09490.1"/>
    </source>
</evidence>
<sequence>MKDLRSIRPTPADVDAEFTPPRRAAVLHQVLASEMAPVSHRGWWLAAAGVAAAVTITAVLVVSPMVRGTSAPIADPVPPAGSLADSEPAPSASSPAAEQSAASPTPQPPKSLVKYDLGTVTSPKVLEKISTVTGDGTTAKGKYLHTVIVSQQTKEGTRVLDGYTDADGWQWRHDTMTAENGSGNVMESWKIFGGDFTKDDVSSLPADPDALDAALRARGGSNSTDERVFKGIDEALHSGLASPELRAAAIKVLQKIAENPQKPAPDKEGVLATPKLEVAELALPDGSPGYRVMFTDQGSRPGVTQSLVLDATGQLLETSSTYDGSDPEFPDPKNYASQVQVREYVDQLPAEFVSRLGTERVEKEG</sequence>
<proteinExistence type="predicted"/>
<evidence type="ECO:0008006" key="5">
    <source>
        <dbReference type="Google" id="ProtNLM"/>
    </source>
</evidence>
<keyword evidence="4" id="KW-1185">Reference proteome</keyword>
<evidence type="ECO:0000256" key="2">
    <source>
        <dbReference type="SAM" id="Phobius"/>
    </source>
</evidence>
<feature type="transmembrane region" description="Helical" evidence="2">
    <location>
        <begin position="43"/>
        <end position="62"/>
    </location>
</feature>
<dbReference type="Proteomes" id="UP000678513">
    <property type="component" value="Chromosome"/>
</dbReference>
<dbReference type="EMBL" id="CP072384">
    <property type="protein sequence ID" value="QUC09490.1"/>
    <property type="molecule type" value="Genomic_DNA"/>
</dbReference>
<organism evidence="3 4">
    <name type="scientific">Arachnia rubra</name>
    <dbReference type="NCBI Taxonomy" id="1547448"/>
    <lineage>
        <taxon>Bacteria</taxon>
        <taxon>Bacillati</taxon>
        <taxon>Actinomycetota</taxon>
        <taxon>Actinomycetes</taxon>
        <taxon>Propionibacteriales</taxon>
        <taxon>Propionibacteriaceae</taxon>
        <taxon>Arachnia</taxon>
    </lineage>
</organism>
<gene>
    <name evidence="3" type="ORF">J5A65_07225</name>
</gene>
<feature type="compositionally biased region" description="Low complexity" evidence="1">
    <location>
        <begin position="82"/>
        <end position="104"/>
    </location>
</feature>
<reference evidence="3 4" key="1">
    <citation type="submission" date="2021-03" db="EMBL/GenBank/DDBJ databases">
        <title>Human Oral Microbial Genomes.</title>
        <authorList>
            <person name="Johnston C.D."/>
            <person name="Chen T."/>
            <person name="Dewhirst F.E."/>
        </authorList>
    </citation>
    <scope>NUCLEOTIDE SEQUENCE [LARGE SCALE GENOMIC DNA]</scope>
    <source>
        <strain evidence="3 4">DSMZ 100122</strain>
    </source>
</reference>